<feature type="transmembrane region" description="Helical" evidence="8">
    <location>
        <begin position="401"/>
        <end position="422"/>
    </location>
</feature>
<dbReference type="PANTHER" id="PTHR42002">
    <property type="entry name" value="ANAEROBIC C4-DICARBOXYLATE TRANSPORTER DCUC-RELATED"/>
    <property type="match status" value="1"/>
</dbReference>
<evidence type="ECO:0000256" key="1">
    <source>
        <dbReference type="ARBA" id="ARBA00004651"/>
    </source>
</evidence>
<protein>
    <submittedName>
        <fullName evidence="9">Anaerobic C4-dicarboxylate transporter</fullName>
    </submittedName>
</protein>
<dbReference type="Pfam" id="PF03606">
    <property type="entry name" value="DcuC"/>
    <property type="match status" value="1"/>
</dbReference>
<dbReference type="AlphaFoldDB" id="A0A0C7G4I8"/>
<evidence type="ECO:0000256" key="6">
    <source>
        <dbReference type="ARBA" id="ARBA00022989"/>
    </source>
</evidence>
<comment type="similarity">
    <text evidence="2">Belongs to the DcuC/DcuD transporter (TC 2.A.61) family.</text>
</comment>
<feature type="transmembrane region" description="Helical" evidence="8">
    <location>
        <begin position="434"/>
        <end position="452"/>
    </location>
</feature>
<accession>A0A0C7G4I8</accession>
<evidence type="ECO:0000256" key="8">
    <source>
        <dbReference type="SAM" id="Phobius"/>
    </source>
</evidence>
<keyword evidence="4" id="KW-1003">Cell membrane</keyword>
<reference evidence="9 10" key="1">
    <citation type="submission" date="2015-01" db="EMBL/GenBank/DDBJ databases">
        <authorList>
            <person name="Aslett A.Martin."/>
            <person name="De Silva Nishadi"/>
        </authorList>
    </citation>
    <scope>NUCLEOTIDE SEQUENCE [LARGE SCALE GENOMIC DNA]</scope>
    <source>
        <strain evidence="9 10">R28058</strain>
    </source>
</reference>
<gene>
    <name evidence="9" type="primary">dcuD</name>
    <name evidence="9" type="ORF">R28058_03591</name>
</gene>
<evidence type="ECO:0000256" key="4">
    <source>
        <dbReference type="ARBA" id="ARBA00022475"/>
    </source>
</evidence>
<dbReference type="NCBIfam" id="TIGR00771">
    <property type="entry name" value="DcuC"/>
    <property type="match status" value="1"/>
</dbReference>
<proteinExistence type="inferred from homology"/>
<name>A0A0C7G4I8_PARSO</name>
<evidence type="ECO:0000256" key="3">
    <source>
        <dbReference type="ARBA" id="ARBA00022448"/>
    </source>
</evidence>
<evidence type="ECO:0000313" key="10">
    <source>
        <dbReference type="Proteomes" id="UP000049127"/>
    </source>
</evidence>
<dbReference type="OrthoDB" id="1674075at2"/>
<dbReference type="GO" id="GO:0015556">
    <property type="term" value="F:C4-dicarboxylate transmembrane transporter activity"/>
    <property type="evidence" value="ECO:0007669"/>
    <property type="project" value="InterPro"/>
</dbReference>
<dbReference type="GO" id="GO:0005886">
    <property type="term" value="C:plasma membrane"/>
    <property type="evidence" value="ECO:0007669"/>
    <property type="project" value="UniProtKB-SubCell"/>
</dbReference>
<feature type="transmembrane region" description="Helical" evidence="8">
    <location>
        <begin position="345"/>
        <end position="367"/>
    </location>
</feature>
<organism evidence="9 10">
    <name type="scientific">Paraclostridium sordellii</name>
    <name type="common">Clostridium sordellii</name>
    <dbReference type="NCBI Taxonomy" id="1505"/>
    <lineage>
        <taxon>Bacteria</taxon>
        <taxon>Bacillati</taxon>
        <taxon>Bacillota</taxon>
        <taxon>Clostridia</taxon>
        <taxon>Peptostreptococcales</taxon>
        <taxon>Peptostreptococcaceae</taxon>
        <taxon>Paraclostridium</taxon>
    </lineage>
</organism>
<evidence type="ECO:0000256" key="2">
    <source>
        <dbReference type="ARBA" id="ARBA00005275"/>
    </source>
</evidence>
<dbReference type="Proteomes" id="UP000049127">
    <property type="component" value="Unassembled WGS sequence"/>
</dbReference>
<keyword evidence="5 8" id="KW-0812">Transmembrane</keyword>
<feature type="transmembrane region" description="Helical" evidence="8">
    <location>
        <begin position="246"/>
        <end position="266"/>
    </location>
</feature>
<comment type="subcellular location">
    <subcellularLocation>
        <location evidence="1">Cell membrane</location>
        <topology evidence="1">Multi-pass membrane protein</topology>
    </subcellularLocation>
</comment>
<feature type="transmembrane region" description="Helical" evidence="8">
    <location>
        <begin position="115"/>
        <end position="148"/>
    </location>
</feature>
<keyword evidence="7 8" id="KW-0472">Membrane</keyword>
<dbReference type="RefSeq" id="WP_055334749.1">
    <property type="nucleotide sequence ID" value="NZ_CDNF01000003.1"/>
</dbReference>
<keyword evidence="3" id="KW-0813">Transport</keyword>
<dbReference type="NCBIfam" id="NF037994">
    <property type="entry name" value="DcuC_1"/>
    <property type="match status" value="1"/>
</dbReference>
<feature type="transmembrane region" description="Helical" evidence="8">
    <location>
        <begin position="272"/>
        <end position="289"/>
    </location>
</feature>
<sequence>MIGLIIASIVSFGTGYLIVKKYKAQTILFLAGIILMGFAIIMGTGVIVEPEETTGFIWFDILEFIKITFSSRAAGMGLAIMAVGGFAKYMDGIGASDALVNIAVKPLKVIKSPYIVLAIGYIIGQILNIFIPSASGLGTLLMVTMYPILTRLGASKLSATAMIGTSACLDLGPASGNSVLAAQTADISSSIYFTTYQIPVAIVTIIAIAISHFFVQKYFDKKENHNISSNIKENHKKSKTDIPKTYAILPIVPLIVILLFSELVFSNIKLDVVTAMILSTIIAMTFELIRTKDIKKVFSSIQIFFDGMGTQFAAVVTLIVAGEVFAHGLKVIGAIDTIILGAQSLGFGSVMMTIVMVIIISGSAIIMGSGNAPFFAFAALVPDIATKLSIPAISMLLPMQLAAGIARSVSPITAVIVAVCGISEVSPFEVVKRTAIPMVVGLVVVIISSFILF</sequence>
<keyword evidence="6 8" id="KW-1133">Transmembrane helix</keyword>
<feature type="transmembrane region" description="Helical" evidence="8">
    <location>
        <begin position="301"/>
        <end position="325"/>
    </location>
</feature>
<feature type="transmembrane region" description="Helical" evidence="8">
    <location>
        <begin position="67"/>
        <end position="87"/>
    </location>
</feature>
<evidence type="ECO:0000313" key="9">
    <source>
        <dbReference type="EMBL" id="CEQ02626.1"/>
    </source>
</evidence>
<evidence type="ECO:0000256" key="7">
    <source>
        <dbReference type="ARBA" id="ARBA00023136"/>
    </source>
</evidence>
<feature type="transmembrane region" description="Helical" evidence="8">
    <location>
        <begin position="374"/>
        <end position="395"/>
    </location>
</feature>
<feature type="transmembrane region" description="Helical" evidence="8">
    <location>
        <begin position="196"/>
        <end position="215"/>
    </location>
</feature>
<dbReference type="EMBL" id="CEKZ01000003">
    <property type="protein sequence ID" value="CEQ02626.1"/>
    <property type="molecule type" value="Genomic_DNA"/>
</dbReference>
<dbReference type="InterPro" id="IPR018385">
    <property type="entry name" value="C4_dicarb_anaerob_car-like"/>
</dbReference>
<feature type="transmembrane region" description="Helical" evidence="8">
    <location>
        <begin position="27"/>
        <end position="47"/>
    </location>
</feature>
<evidence type="ECO:0000256" key="5">
    <source>
        <dbReference type="ARBA" id="ARBA00022692"/>
    </source>
</evidence>
<dbReference type="InterPro" id="IPR004669">
    <property type="entry name" value="C4_dicarb_anaerob_car"/>
</dbReference>
<dbReference type="PANTHER" id="PTHR42002:SF2">
    <property type="entry name" value="ANAEROBIC C4-DICARBOXYLATE TRANSPORTER DCUC-RELATED"/>
    <property type="match status" value="1"/>
</dbReference>